<evidence type="ECO:0000313" key="3">
    <source>
        <dbReference type="Proteomes" id="UP000094444"/>
    </source>
</evidence>
<feature type="compositionally biased region" description="Acidic residues" evidence="1">
    <location>
        <begin position="129"/>
        <end position="142"/>
    </location>
</feature>
<feature type="compositionally biased region" description="Basic residues" evidence="1">
    <location>
        <begin position="155"/>
        <end position="164"/>
    </location>
</feature>
<dbReference type="OrthoDB" id="5409271at2759"/>
<feature type="region of interest" description="Disordered" evidence="1">
    <location>
        <begin position="117"/>
        <end position="164"/>
    </location>
</feature>
<dbReference type="Proteomes" id="UP000094444">
    <property type="component" value="Unassembled WGS sequence"/>
</dbReference>
<proteinExistence type="predicted"/>
<reference evidence="2" key="1">
    <citation type="submission" date="2017-09" db="EMBL/GenBank/DDBJ databases">
        <title>Polyketide synthases of a Diaporthe helianthi virulent isolate.</title>
        <authorList>
            <person name="Baroncelli R."/>
        </authorList>
    </citation>
    <scope>NUCLEOTIDE SEQUENCE [LARGE SCALE GENOMIC DNA]</scope>
    <source>
        <strain evidence="2">7/96</strain>
    </source>
</reference>
<evidence type="ECO:0000313" key="2">
    <source>
        <dbReference type="EMBL" id="POS75333.1"/>
    </source>
</evidence>
<dbReference type="AlphaFoldDB" id="A0A2P5HYJ8"/>
<dbReference type="InParanoid" id="A0A2P5HYJ8"/>
<sequence length="164" mass="17212">MNNANYDNSREYSDLDDPHEDEDEGSPIELRITTTVQVAGDNNAIVLTASPAAHAKVIAEAVTTAVRQAGGMNGGIPMIDEEGRPRPLRISVSAGLNIEGSGNVLGNADHIMQFLSAKRKRDDGGGGDGESDGDGQDAVDEAVADKGDDGAARPTPRRPRRSSF</sequence>
<evidence type="ECO:0000256" key="1">
    <source>
        <dbReference type="SAM" id="MobiDB-lite"/>
    </source>
</evidence>
<feature type="compositionally biased region" description="Acidic residues" evidence="1">
    <location>
        <begin position="14"/>
        <end position="25"/>
    </location>
</feature>
<accession>A0A2P5HYJ8</accession>
<dbReference type="EMBL" id="MAVT02000501">
    <property type="protein sequence ID" value="POS75333.1"/>
    <property type="molecule type" value="Genomic_DNA"/>
</dbReference>
<name>A0A2P5HYJ8_DIAHE</name>
<comment type="caution">
    <text evidence="2">The sequence shown here is derived from an EMBL/GenBank/DDBJ whole genome shotgun (WGS) entry which is preliminary data.</text>
</comment>
<keyword evidence="3" id="KW-1185">Reference proteome</keyword>
<organism evidence="2 3">
    <name type="scientific">Diaporthe helianthi</name>
    <dbReference type="NCBI Taxonomy" id="158607"/>
    <lineage>
        <taxon>Eukaryota</taxon>
        <taxon>Fungi</taxon>
        <taxon>Dikarya</taxon>
        <taxon>Ascomycota</taxon>
        <taxon>Pezizomycotina</taxon>
        <taxon>Sordariomycetes</taxon>
        <taxon>Sordariomycetidae</taxon>
        <taxon>Diaporthales</taxon>
        <taxon>Diaporthaceae</taxon>
        <taxon>Diaporthe</taxon>
    </lineage>
</organism>
<feature type="region of interest" description="Disordered" evidence="1">
    <location>
        <begin position="1"/>
        <end position="25"/>
    </location>
</feature>
<gene>
    <name evidence="2" type="ORF">DHEL01_v206263</name>
</gene>
<protein>
    <submittedName>
        <fullName evidence="2">Uncharacterized protein</fullName>
    </submittedName>
</protein>